<gene>
    <name evidence="7" type="ORF">SAMN04488047_1332</name>
</gene>
<dbReference type="InterPro" id="IPR009056">
    <property type="entry name" value="Cyt_c-like_dom"/>
</dbReference>
<protein>
    <recommendedName>
        <fullName evidence="6">Cytochrome c domain-containing protein</fullName>
    </recommendedName>
</protein>
<feature type="chain" id="PRO_5011590162" description="Cytochrome c domain-containing protein" evidence="5">
    <location>
        <begin position="17"/>
        <end position="111"/>
    </location>
</feature>
<keyword evidence="3 4" id="KW-0408">Iron</keyword>
<evidence type="ECO:0000256" key="1">
    <source>
        <dbReference type="ARBA" id="ARBA00022617"/>
    </source>
</evidence>
<evidence type="ECO:0000259" key="6">
    <source>
        <dbReference type="PROSITE" id="PS51007"/>
    </source>
</evidence>
<dbReference type="InterPro" id="IPR036909">
    <property type="entry name" value="Cyt_c-like_dom_sf"/>
</dbReference>
<evidence type="ECO:0000313" key="7">
    <source>
        <dbReference type="EMBL" id="SFQ08383.1"/>
    </source>
</evidence>
<reference evidence="7 8" key="1">
    <citation type="submission" date="2016-10" db="EMBL/GenBank/DDBJ databases">
        <authorList>
            <person name="de Groot N.N."/>
        </authorList>
    </citation>
    <scope>NUCLEOTIDE SEQUENCE [LARGE SCALE GENOMIC DNA]</scope>
    <source>
        <strain evidence="7 8">DSM 19547</strain>
    </source>
</reference>
<dbReference type="SUPFAM" id="SSF46626">
    <property type="entry name" value="Cytochrome c"/>
    <property type="match status" value="1"/>
</dbReference>
<keyword evidence="2 4" id="KW-0479">Metal-binding</keyword>
<evidence type="ECO:0000256" key="3">
    <source>
        <dbReference type="ARBA" id="ARBA00023004"/>
    </source>
</evidence>
<proteinExistence type="predicted"/>
<dbReference type="PROSITE" id="PS51007">
    <property type="entry name" value="CYTC"/>
    <property type="match status" value="1"/>
</dbReference>
<accession>A0A1I5VLQ3</accession>
<sequence length="111" mass="11561">MRALVLLLALTAPAAAQDQWADVRAAIMAYGCGTCHVIPDVPGANGVTGPPLTRMREQAYVAGVLPNMPEALTSFIVDPQAIDPRSAMPDLGVTADEAARMAAFLIEVSGE</sequence>
<evidence type="ECO:0000313" key="8">
    <source>
        <dbReference type="Proteomes" id="UP000199356"/>
    </source>
</evidence>
<evidence type="ECO:0000256" key="5">
    <source>
        <dbReference type="SAM" id="SignalP"/>
    </source>
</evidence>
<dbReference type="Proteomes" id="UP000199356">
    <property type="component" value="Unassembled WGS sequence"/>
</dbReference>
<evidence type="ECO:0000256" key="4">
    <source>
        <dbReference type="PROSITE-ProRule" id="PRU00433"/>
    </source>
</evidence>
<feature type="domain" description="Cytochrome c" evidence="6">
    <location>
        <begin position="15"/>
        <end position="109"/>
    </location>
</feature>
<dbReference type="Gene3D" id="1.10.760.10">
    <property type="entry name" value="Cytochrome c-like domain"/>
    <property type="match status" value="1"/>
</dbReference>
<dbReference type="STRING" id="441119.SAMN04488047_1332"/>
<dbReference type="EMBL" id="FOXA01000033">
    <property type="protein sequence ID" value="SFQ08383.1"/>
    <property type="molecule type" value="Genomic_DNA"/>
</dbReference>
<dbReference type="GO" id="GO:0009055">
    <property type="term" value="F:electron transfer activity"/>
    <property type="evidence" value="ECO:0007669"/>
    <property type="project" value="InterPro"/>
</dbReference>
<dbReference type="AlphaFoldDB" id="A0A1I5VLQ3"/>
<name>A0A1I5VLQ3_9RHOB</name>
<feature type="signal peptide" evidence="5">
    <location>
        <begin position="1"/>
        <end position="16"/>
    </location>
</feature>
<dbReference type="GO" id="GO:0046872">
    <property type="term" value="F:metal ion binding"/>
    <property type="evidence" value="ECO:0007669"/>
    <property type="project" value="UniProtKB-KW"/>
</dbReference>
<dbReference type="RefSeq" id="WP_093425296.1">
    <property type="nucleotide sequence ID" value="NZ_FOXA01000033.1"/>
</dbReference>
<keyword evidence="5" id="KW-0732">Signal</keyword>
<keyword evidence="8" id="KW-1185">Reference proteome</keyword>
<evidence type="ECO:0000256" key="2">
    <source>
        <dbReference type="ARBA" id="ARBA00022723"/>
    </source>
</evidence>
<organism evidence="7 8">
    <name type="scientific">Tranquillimonas alkanivorans</name>
    <dbReference type="NCBI Taxonomy" id="441119"/>
    <lineage>
        <taxon>Bacteria</taxon>
        <taxon>Pseudomonadati</taxon>
        <taxon>Pseudomonadota</taxon>
        <taxon>Alphaproteobacteria</taxon>
        <taxon>Rhodobacterales</taxon>
        <taxon>Roseobacteraceae</taxon>
        <taxon>Tranquillimonas</taxon>
    </lineage>
</organism>
<keyword evidence="1 4" id="KW-0349">Heme</keyword>
<dbReference type="GO" id="GO:0020037">
    <property type="term" value="F:heme binding"/>
    <property type="evidence" value="ECO:0007669"/>
    <property type="project" value="InterPro"/>
</dbReference>
<dbReference type="OrthoDB" id="9794982at2"/>